<dbReference type="Proteomes" id="UP000234789">
    <property type="component" value="Unassembled WGS sequence"/>
</dbReference>
<evidence type="ECO:0000256" key="1">
    <source>
        <dbReference type="ARBA" id="ARBA00010837"/>
    </source>
</evidence>
<feature type="chain" id="PRO_5014814477" evidence="3">
    <location>
        <begin position="24"/>
        <end position="596"/>
    </location>
</feature>
<dbReference type="PROSITE" id="PS51257">
    <property type="entry name" value="PROKAR_LIPOPROTEIN"/>
    <property type="match status" value="1"/>
</dbReference>
<dbReference type="SUPFAM" id="SSF51445">
    <property type="entry name" value="(Trans)glycosidases"/>
    <property type="match status" value="1"/>
</dbReference>
<protein>
    <submittedName>
        <fullName evidence="4">Dextranase</fullName>
    </submittedName>
</protein>
<dbReference type="InterPro" id="IPR017853">
    <property type="entry name" value="GH"/>
</dbReference>
<keyword evidence="2 3" id="KW-0732">Signal</keyword>
<dbReference type="CDD" id="cd14745">
    <property type="entry name" value="GH66"/>
    <property type="match status" value="1"/>
</dbReference>
<feature type="signal peptide" evidence="3">
    <location>
        <begin position="1"/>
        <end position="23"/>
    </location>
</feature>
<keyword evidence="5" id="KW-1185">Reference proteome</keyword>
<organism evidence="4 5">
    <name type="scientific">Paenibacillus pasadenensis</name>
    <dbReference type="NCBI Taxonomy" id="217090"/>
    <lineage>
        <taxon>Bacteria</taxon>
        <taxon>Bacillati</taxon>
        <taxon>Bacillota</taxon>
        <taxon>Bacilli</taxon>
        <taxon>Bacillales</taxon>
        <taxon>Paenibacillaceae</taxon>
        <taxon>Paenibacillus</taxon>
    </lineage>
</organism>
<dbReference type="AlphaFoldDB" id="A0A2N5NCN9"/>
<evidence type="ECO:0000256" key="2">
    <source>
        <dbReference type="ARBA" id="ARBA00022729"/>
    </source>
</evidence>
<dbReference type="Gene3D" id="2.60.40.10">
    <property type="entry name" value="Immunoglobulins"/>
    <property type="match status" value="1"/>
</dbReference>
<dbReference type="InterPro" id="IPR025092">
    <property type="entry name" value="Glyco_hydro_66"/>
</dbReference>
<name>A0A2N5NCN9_9BACL</name>
<dbReference type="InterPro" id="IPR013783">
    <property type="entry name" value="Ig-like_fold"/>
</dbReference>
<comment type="caution">
    <text evidence="4">The sequence shown here is derived from an EMBL/GenBank/DDBJ whole genome shotgun (WGS) entry which is preliminary data.</text>
</comment>
<dbReference type="RefSeq" id="WP_180968347.1">
    <property type="nucleotide sequence ID" value="NZ_NFEZ01000001.1"/>
</dbReference>
<accession>A0A2N5NCN9</accession>
<evidence type="ECO:0000313" key="4">
    <source>
        <dbReference type="EMBL" id="PLT48088.1"/>
    </source>
</evidence>
<dbReference type="EMBL" id="NFEZ01000001">
    <property type="protein sequence ID" value="PLT48088.1"/>
    <property type="molecule type" value="Genomic_DNA"/>
</dbReference>
<comment type="similarity">
    <text evidence="1">Belongs to the glycosyl hydrolase 66 family.</text>
</comment>
<dbReference type="InterPro" id="IPR013780">
    <property type="entry name" value="Glyco_hydro_b"/>
</dbReference>
<evidence type="ECO:0000256" key="3">
    <source>
        <dbReference type="SAM" id="SignalP"/>
    </source>
</evidence>
<sequence>MKIHVQRGRRAAIILTCLMPVLASGCSAPRELSAVEAAHPGEQVLMSLNTQKAAYKPGEPVEFSLELDPAGSGLELIVQYRHLGTKIGSRKVAPQGGRASWTWTPPKEDFQGYMAEVFVTRDEKIVDQMNIAVDVSSDWARFPRYGYLADFPAMDRKQMERVIERLNRFHINGIQFYDWQSKHHDPLPLEGGKPAAKWKDIANREVAYDTVKGYIDLAHSRGMKAMNYNLLFGAYDDAEQDGVRQEWGLFKDRDRTEQDKHPLPGWASDIMLVDPGNPGWQDYIVAKEQEVFRHLPFDGWHVDQLGPRGTLYDATGRAVNLPQDYVSFLKAAKKSLDVDYVMNAVDQYGQGLLAALAPVEFLYTEVWSHPRYDDLKEVIDKNGRSGRGKLNTVLAAYMNYDHSKSGKGSFNAPGVLLADAVIFAAGGSHLELGENMLSNEYFPNRNLSIPAELEEKLIDYYDFQTAYQNLLRDGLEAFDAKAAGTSGVEVSPRAEPGKVWSFAKQKEGVDVIHFINLTQASTMEWKDNEASQTEPGELTDVGIKFQAERKVKRILLASPDYYEGSSVELEFEQKDGSVFVKLPKLHYWDLLQVRYE</sequence>
<dbReference type="Gene3D" id="2.60.40.1180">
    <property type="entry name" value="Golgi alpha-mannosidase II"/>
    <property type="match status" value="1"/>
</dbReference>
<dbReference type="Gene3D" id="3.20.20.80">
    <property type="entry name" value="Glycosidases"/>
    <property type="match status" value="1"/>
</dbReference>
<evidence type="ECO:0000313" key="5">
    <source>
        <dbReference type="Proteomes" id="UP000234789"/>
    </source>
</evidence>
<dbReference type="Pfam" id="PF13199">
    <property type="entry name" value="Glyco_hydro_66"/>
    <property type="match status" value="1"/>
</dbReference>
<proteinExistence type="inferred from homology"/>
<gene>
    <name evidence="4" type="ORF">B8V81_0220</name>
</gene>
<reference evidence="4 5" key="1">
    <citation type="submission" date="2017-05" db="EMBL/GenBank/DDBJ databases">
        <title>Functional genome analysis of Paenibacillus pasadenensis strain R16: insights on endophytic life style and antifungal activity.</title>
        <authorList>
            <person name="Passera A."/>
            <person name="Marcolungo L."/>
            <person name="Casati P."/>
            <person name="Brasca M."/>
            <person name="Quaglino F."/>
            <person name="Delledonne M."/>
        </authorList>
    </citation>
    <scope>NUCLEOTIDE SEQUENCE [LARGE SCALE GENOMIC DNA]</scope>
    <source>
        <strain evidence="4 5">R16</strain>
    </source>
</reference>